<evidence type="ECO:0000313" key="9">
    <source>
        <dbReference type="EMBL" id="VVE21366.1"/>
    </source>
</evidence>
<evidence type="ECO:0000259" key="8">
    <source>
        <dbReference type="Pfam" id="PF02108"/>
    </source>
</evidence>
<feature type="domain" description="Flagellar assembly protein FliH/Type III secretion system HrpE" evidence="8">
    <location>
        <begin position="89"/>
        <end position="204"/>
    </location>
</feature>
<evidence type="ECO:0000256" key="3">
    <source>
        <dbReference type="ARBA" id="ARBA00016507"/>
    </source>
</evidence>
<keyword evidence="9" id="KW-0282">Flagellum</keyword>
<dbReference type="EMBL" id="CABPSG010000008">
    <property type="protein sequence ID" value="VVE21366.1"/>
    <property type="molecule type" value="Genomic_DNA"/>
</dbReference>
<proteinExistence type="inferred from homology"/>
<evidence type="ECO:0000256" key="1">
    <source>
        <dbReference type="ARBA" id="ARBA00003041"/>
    </source>
</evidence>
<keyword evidence="9" id="KW-0969">Cilium</keyword>
<reference evidence="9 10" key="1">
    <citation type="submission" date="2019-08" db="EMBL/GenBank/DDBJ databases">
        <authorList>
            <person name="Peeters C."/>
        </authorList>
    </citation>
    <scope>NUCLEOTIDE SEQUENCE [LARGE SCALE GENOMIC DNA]</scope>
    <source>
        <strain evidence="9 10">LMG 31014</strain>
    </source>
</reference>
<evidence type="ECO:0000256" key="4">
    <source>
        <dbReference type="ARBA" id="ARBA00022448"/>
    </source>
</evidence>
<comment type="caution">
    <text evidence="9">The sequence shown here is derived from an EMBL/GenBank/DDBJ whole genome shotgun (WGS) entry which is preliminary data.</text>
</comment>
<evidence type="ECO:0000256" key="6">
    <source>
        <dbReference type="ARBA" id="ARBA00022927"/>
    </source>
</evidence>
<sequence length="237" mass="25190">MKPHRFGTTSDAAAQRGWVPVTPDLDALRAQAYSQGVTHGAAQARRAVWQEAFDAGRADGEQAAEARLQALYAARLRDELDAISLPLAALRAAREQVHARLASGALDVISDVATRAVQAIVQRELHTAPADITGIVQRLLAQLGASGEGVTVYVSPDDAQALVARVGGNDDAPGWRIVADPSLARGDGRLDVDGLWYDAGCDARQAAAQEAVTQRLADWVDACARAPWPTETQEAQR</sequence>
<name>A0ABY6W3I7_9BURK</name>
<evidence type="ECO:0000313" key="10">
    <source>
        <dbReference type="Proteomes" id="UP000405357"/>
    </source>
</evidence>
<comment type="similarity">
    <text evidence="2">Belongs to the FliH family.</text>
</comment>
<evidence type="ECO:0000256" key="2">
    <source>
        <dbReference type="ARBA" id="ARBA00006602"/>
    </source>
</evidence>
<dbReference type="PANTHER" id="PTHR34982:SF1">
    <property type="entry name" value="FLAGELLAR ASSEMBLY PROTEIN FLIH"/>
    <property type="match status" value="1"/>
</dbReference>
<dbReference type="Proteomes" id="UP000405357">
    <property type="component" value="Unassembled WGS sequence"/>
</dbReference>
<keyword evidence="6" id="KW-0653">Protein transport</keyword>
<keyword evidence="10" id="KW-1185">Reference proteome</keyword>
<dbReference type="InterPro" id="IPR018035">
    <property type="entry name" value="Flagellar_FliH/T3SS_HrpE"/>
</dbReference>
<dbReference type="RefSeq" id="WP_150552445.1">
    <property type="nucleotide sequence ID" value="NZ_CABPSG010000008.1"/>
</dbReference>
<gene>
    <name evidence="9" type="ORF">PSO31014_03145</name>
</gene>
<keyword evidence="7" id="KW-1006">Bacterial flagellum protein export</keyword>
<keyword evidence="5" id="KW-1005">Bacterial flagellum biogenesis</keyword>
<dbReference type="Pfam" id="PF02108">
    <property type="entry name" value="FliH"/>
    <property type="match status" value="1"/>
</dbReference>
<comment type="function">
    <text evidence="1">Needed for flagellar regrowth and assembly.</text>
</comment>
<evidence type="ECO:0000256" key="7">
    <source>
        <dbReference type="ARBA" id="ARBA00023225"/>
    </source>
</evidence>
<protein>
    <recommendedName>
        <fullName evidence="3">Flagellar assembly protein FliH</fullName>
    </recommendedName>
</protein>
<dbReference type="PANTHER" id="PTHR34982">
    <property type="entry name" value="YOP PROTEINS TRANSLOCATION PROTEIN L"/>
    <property type="match status" value="1"/>
</dbReference>
<keyword evidence="9" id="KW-0966">Cell projection</keyword>
<organism evidence="9 10">
    <name type="scientific">Pandoraea soli</name>
    <dbReference type="NCBI Taxonomy" id="2508293"/>
    <lineage>
        <taxon>Bacteria</taxon>
        <taxon>Pseudomonadati</taxon>
        <taxon>Pseudomonadota</taxon>
        <taxon>Betaproteobacteria</taxon>
        <taxon>Burkholderiales</taxon>
        <taxon>Burkholderiaceae</taxon>
        <taxon>Pandoraea</taxon>
    </lineage>
</organism>
<accession>A0ABY6W3I7</accession>
<keyword evidence="4" id="KW-0813">Transport</keyword>
<dbReference type="InterPro" id="IPR051472">
    <property type="entry name" value="T3SS_Stator/FliH"/>
</dbReference>
<evidence type="ECO:0000256" key="5">
    <source>
        <dbReference type="ARBA" id="ARBA00022795"/>
    </source>
</evidence>